<name>A0A5D0UM16_9ACTN</name>
<feature type="region of interest" description="Disordered" evidence="1">
    <location>
        <begin position="38"/>
        <end position="125"/>
    </location>
</feature>
<evidence type="ECO:0000256" key="2">
    <source>
        <dbReference type="SAM" id="Phobius"/>
    </source>
</evidence>
<comment type="caution">
    <text evidence="3">The sequence shown here is derived from an EMBL/GenBank/DDBJ whole genome shotgun (WGS) entry which is preliminary data.</text>
</comment>
<evidence type="ECO:0000256" key="1">
    <source>
        <dbReference type="SAM" id="MobiDB-lite"/>
    </source>
</evidence>
<proteinExistence type="predicted"/>
<dbReference type="Proteomes" id="UP000322634">
    <property type="component" value="Unassembled WGS sequence"/>
</dbReference>
<organism evidence="3 4">
    <name type="scientific">Actinomadura syzygii</name>
    <dbReference type="NCBI Taxonomy" id="1427538"/>
    <lineage>
        <taxon>Bacteria</taxon>
        <taxon>Bacillati</taxon>
        <taxon>Actinomycetota</taxon>
        <taxon>Actinomycetes</taxon>
        <taxon>Streptosporangiales</taxon>
        <taxon>Thermomonosporaceae</taxon>
        <taxon>Actinomadura</taxon>
    </lineage>
</organism>
<gene>
    <name evidence="3" type="ORF">FXF65_03860</name>
</gene>
<dbReference type="AlphaFoldDB" id="A0A5D0UM16"/>
<sequence length="299" mass="31593">MTQANALDVSKSALGRYLQGKQISAKNLEAMVAAADGQGLWRPGERDEFLAAYAKTPTDQGDTADNDQHSPETVSPPDDPAPESPEKPEVGSQDQAAAANLPGEESDLTRPPRTPRPAKTPQAQARRGAVLVGLASIVAALVTALVVTAVLRHSARSSPEVAASGHRESSTALGTPSPSPATSSLGPSPTPSPRAPIPALQGSGAEPSNFSPRRRPMSSATPDRPAPTADCRPNQYKVEEVGDVLNETGDVIGQVVRGDIFFREVPAKHDPHRYRYYGTVPTRNISGYVMQRKLEPTCA</sequence>
<accession>A0A5D0UM16</accession>
<feature type="transmembrane region" description="Helical" evidence="2">
    <location>
        <begin position="129"/>
        <end position="151"/>
    </location>
</feature>
<dbReference type="RefSeq" id="WP_148348247.1">
    <property type="nucleotide sequence ID" value="NZ_JBHSBF010000027.1"/>
</dbReference>
<keyword evidence="2" id="KW-1133">Transmembrane helix</keyword>
<evidence type="ECO:0000313" key="4">
    <source>
        <dbReference type="Proteomes" id="UP000322634"/>
    </source>
</evidence>
<feature type="region of interest" description="Disordered" evidence="1">
    <location>
        <begin position="155"/>
        <end position="233"/>
    </location>
</feature>
<protein>
    <submittedName>
        <fullName evidence="3">Uncharacterized protein</fullName>
    </submittedName>
</protein>
<keyword evidence="2" id="KW-0812">Transmembrane</keyword>
<evidence type="ECO:0000313" key="3">
    <source>
        <dbReference type="EMBL" id="TYC18876.1"/>
    </source>
</evidence>
<reference evidence="3 4" key="1">
    <citation type="submission" date="2019-08" db="EMBL/GenBank/DDBJ databases">
        <title>Actinomadura sp. nov. CYP1-5 isolated from mountain soil.</title>
        <authorList>
            <person name="Songsumanus A."/>
            <person name="Kuncharoen N."/>
            <person name="Kudo T."/>
            <person name="Yuki M."/>
            <person name="Igarashi Y."/>
            <person name="Tanasupawat S."/>
        </authorList>
    </citation>
    <scope>NUCLEOTIDE SEQUENCE [LARGE SCALE GENOMIC DNA]</scope>
    <source>
        <strain evidence="3 4">GKU157</strain>
    </source>
</reference>
<dbReference type="EMBL" id="VSFF01000001">
    <property type="protein sequence ID" value="TYC18876.1"/>
    <property type="molecule type" value="Genomic_DNA"/>
</dbReference>
<keyword evidence="4" id="KW-1185">Reference proteome</keyword>
<feature type="compositionally biased region" description="Low complexity" evidence="1">
    <location>
        <begin position="170"/>
        <end position="187"/>
    </location>
</feature>
<keyword evidence="2" id="KW-0472">Membrane</keyword>